<evidence type="ECO:0000259" key="7">
    <source>
        <dbReference type="Pfam" id="PF04321"/>
    </source>
</evidence>
<dbReference type="Gene3D" id="3.90.25.10">
    <property type="entry name" value="UDP-galactose 4-epimerase, domain 1"/>
    <property type="match status" value="1"/>
</dbReference>
<evidence type="ECO:0000256" key="2">
    <source>
        <dbReference type="ARBA" id="ARBA00010944"/>
    </source>
</evidence>
<dbReference type="Gene3D" id="3.40.50.720">
    <property type="entry name" value="NAD(P)-binding Rossmann-like Domain"/>
    <property type="match status" value="1"/>
</dbReference>
<name>A0A1F6T5J0_9PROT</name>
<evidence type="ECO:0000256" key="3">
    <source>
        <dbReference type="ARBA" id="ARBA00012929"/>
    </source>
</evidence>
<dbReference type="UniPathway" id="UPA00124"/>
<dbReference type="Proteomes" id="UP000178379">
    <property type="component" value="Unassembled WGS sequence"/>
</dbReference>
<evidence type="ECO:0000256" key="4">
    <source>
        <dbReference type="ARBA" id="ARBA00017099"/>
    </source>
</evidence>
<evidence type="ECO:0000313" key="9">
    <source>
        <dbReference type="Proteomes" id="UP000178379"/>
    </source>
</evidence>
<comment type="similarity">
    <text evidence="2 6">Belongs to the dTDP-4-dehydrorhamnose reductase family.</text>
</comment>
<dbReference type="NCBIfam" id="TIGR01214">
    <property type="entry name" value="rmlD"/>
    <property type="match status" value="1"/>
</dbReference>
<keyword evidence="6" id="KW-0560">Oxidoreductase</keyword>
<dbReference type="CDD" id="cd05254">
    <property type="entry name" value="dTDP_HR_like_SDR_e"/>
    <property type="match status" value="1"/>
</dbReference>
<dbReference type="AlphaFoldDB" id="A0A1F6T5J0"/>
<dbReference type="GO" id="GO:0005829">
    <property type="term" value="C:cytosol"/>
    <property type="evidence" value="ECO:0007669"/>
    <property type="project" value="TreeGrafter"/>
</dbReference>
<evidence type="ECO:0000313" key="8">
    <source>
        <dbReference type="EMBL" id="OGI40398.1"/>
    </source>
</evidence>
<dbReference type="STRING" id="1817756.A2140_05240"/>
<dbReference type="SUPFAM" id="SSF51735">
    <property type="entry name" value="NAD(P)-binding Rossmann-fold domains"/>
    <property type="match status" value="1"/>
</dbReference>
<dbReference type="GO" id="GO:0008831">
    <property type="term" value="F:dTDP-4-dehydrorhamnose reductase activity"/>
    <property type="evidence" value="ECO:0007669"/>
    <property type="project" value="UniProtKB-EC"/>
</dbReference>
<dbReference type="InterPro" id="IPR029903">
    <property type="entry name" value="RmlD-like-bd"/>
</dbReference>
<dbReference type="Pfam" id="PF04321">
    <property type="entry name" value="RmlD_sub_bind"/>
    <property type="match status" value="1"/>
</dbReference>
<reference evidence="8 9" key="1">
    <citation type="journal article" date="2016" name="Nat. Commun.">
        <title>Thousands of microbial genomes shed light on interconnected biogeochemical processes in an aquifer system.</title>
        <authorList>
            <person name="Anantharaman K."/>
            <person name="Brown C.T."/>
            <person name="Hug L.A."/>
            <person name="Sharon I."/>
            <person name="Castelle C.J."/>
            <person name="Probst A.J."/>
            <person name="Thomas B.C."/>
            <person name="Singh A."/>
            <person name="Wilkins M.J."/>
            <person name="Karaoz U."/>
            <person name="Brodie E.L."/>
            <person name="Williams K.H."/>
            <person name="Hubbard S.S."/>
            <person name="Banfield J.F."/>
        </authorList>
    </citation>
    <scope>NUCLEOTIDE SEQUENCE [LARGE SCALE GENOMIC DNA]</scope>
</reference>
<comment type="function">
    <text evidence="6">Catalyzes the reduction of dTDP-6-deoxy-L-lyxo-4-hexulose to yield dTDP-L-rhamnose.</text>
</comment>
<comment type="catalytic activity">
    <reaction evidence="5 6">
        <text>dTDP-beta-L-rhamnose + NADP(+) = dTDP-4-dehydro-beta-L-rhamnose + NADPH + H(+)</text>
        <dbReference type="Rhea" id="RHEA:21796"/>
        <dbReference type="ChEBI" id="CHEBI:15378"/>
        <dbReference type="ChEBI" id="CHEBI:57510"/>
        <dbReference type="ChEBI" id="CHEBI:57783"/>
        <dbReference type="ChEBI" id="CHEBI:58349"/>
        <dbReference type="ChEBI" id="CHEBI:62830"/>
        <dbReference type="EC" id="1.1.1.133"/>
    </reaction>
</comment>
<evidence type="ECO:0000256" key="5">
    <source>
        <dbReference type="ARBA" id="ARBA00048200"/>
    </source>
</evidence>
<sequence>MQTILLTGASGQVGWELQRVLAPLGRVVAVDLKQMNLAEPDSIRRVLRNVSPNLIVNTAAYTAVDKAETEPDLAMAVNGTAPAVLAEEARRLKAGLVHYSTDYVFDGTKTGAYTEEDQPNPLGVYGRTKLAGEAAVLASGVPHLVLRTSWIYGARGHNFFLTMRRLGAERPELRVVDDQIGAPTWCRALAEVTGQMLAICGPSGMADRSGLYHVTNAGETSWCGFARRTLELSGLKTPVSAIRSSDYPTPARRPANSRLMNGKLQRVFGLSLPPWEESLALCLDELSARSA</sequence>
<dbReference type="InterPro" id="IPR036291">
    <property type="entry name" value="NAD(P)-bd_dom_sf"/>
</dbReference>
<comment type="caution">
    <text evidence="8">The sequence shown here is derived from an EMBL/GenBank/DDBJ whole genome shotgun (WGS) entry which is preliminary data.</text>
</comment>
<protein>
    <recommendedName>
        <fullName evidence="4 6">dTDP-4-dehydrorhamnose reductase</fullName>
        <ecNumber evidence="3 6">1.1.1.133</ecNumber>
    </recommendedName>
</protein>
<comment type="cofactor">
    <cofactor evidence="6">
        <name>Mg(2+)</name>
        <dbReference type="ChEBI" id="CHEBI:18420"/>
    </cofactor>
    <text evidence="6">Binds 1 Mg(2+) ion per monomer.</text>
</comment>
<gene>
    <name evidence="8" type="ORF">A2140_05240</name>
</gene>
<dbReference type="EC" id="1.1.1.133" evidence="3 6"/>
<dbReference type="EMBL" id="MFSQ01000053">
    <property type="protein sequence ID" value="OGI40398.1"/>
    <property type="molecule type" value="Genomic_DNA"/>
</dbReference>
<evidence type="ECO:0000256" key="6">
    <source>
        <dbReference type="RuleBase" id="RU364082"/>
    </source>
</evidence>
<dbReference type="InterPro" id="IPR005913">
    <property type="entry name" value="dTDP_dehydrorham_reduct"/>
</dbReference>
<comment type="pathway">
    <text evidence="1 6">Carbohydrate biosynthesis; dTDP-L-rhamnose biosynthesis.</text>
</comment>
<keyword evidence="6" id="KW-0521">NADP</keyword>
<evidence type="ECO:0000256" key="1">
    <source>
        <dbReference type="ARBA" id="ARBA00004781"/>
    </source>
</evidence>
<proteinExistence type="inferred from homology"/>
<dbReference type="GO" id="GO:0019305">
    <property type="term" value="P:dTDP-rhamnose biosynthetic process"/>
    <property type="evidence" value="ECO:0007669"/>
    <property type="project" value="UniProtKB-UniPathway"/>
</dbReference>
<dbReference type="PANTHER" id="PTHR10491">
    <property type="entry name" value="DTDP-4-DEHYDRORHAMNOSE REDUCTASE"/>
    <property type="match status" value="1"/>
</dbReference>
<feature type="domain" description="RmlD-like substrate binding" evidence="7">
    <location>
        <begin position="3"/>
        <end position="286"/>
    </location>
</feature>
<accession>A0A1F6T5J0</accession>
<dbReference type="PANTHER" id="PTHR10491:SF4">
    <property type="entry name" value="METHIONINE ADENOSYLTRANSFERASE 2 SUBUNIT BETA"/>
    <property type="match status" value="1"/>
</dbReference>
<organism evidence="8 9">
    <name type="scientific">Candidatus Muproteobacteria bacterium RBG_16_62_13</name>
    <dbReference type="NCBI Taxonomy" id="1817756"/>
    <lineage>
        <taxon>Bacteria</taxon>
        <taxon>Pseudomonadati</taxon>
        <taxon>Pseudomonadota</taxon>
        <taxon>Candidatus Muproteobacteria</taxon>
    </lineage>
</organism>